<evidence type="ECO:0000313" key="2">
    <source>
        <dbReference type="Proteomes" id="UP000190037"/>
    </source>
</evidence>
<comment type="caution">
    <text evidence="1">The sequence shown here is derived from an EMBL/GenBank/DDBJ whole genome shotgun (WGS) entry which is preliminary data.</text>
</comment>
<dbReference type="AlphaFoldDB" id="A0A1T3NIP9"/>
<gene>
    <name evidence="1" type="ORF">B4N89_45090</name>
</gene>
<keyword evidence="2" id="KW-1185">Reference proteome</keyword>
<accession>A0A1T3NIP9</accession>
<organism evidence="1 2">
    <name type="scientific">Embleya scabrispora</name>
    <dbReference type="NCBI Taxonomy" id="159449"/>
    <lineage>
        <taxon>Bacteria</taxon>
        <taxon>Bacillati</taxon>
        <taxon>Actinomycetota</taxon>
        <taxon>Actinomycetes</taxon>
        <taxon>Kitasatosporales</taxon>
        <taxon>Streptomycetaceae</taxon>
        <taxon>Embleya</taxon>
    </lineage>
</organism>
<proteinExistence type="predicted"/>
<reference evidence="1 2" key="1">
    <citation type="submission" date="2017-03" db="EMBL/GenBank/DDBJ databases">
        <title>Draft genome sequence of Streptomyces scabrisporus NF3, endophyte isolated from Amphipterygium adstringens.</title>
        <authorList>
            <person name="Vazquez M."/>
            <person name="Ceapa C.D."/>
            <person name="Rodriguez Luna D."/>
            <person name="Sanchez Esquivel S."/>
        </authorList>
    </citation>
    <scope>NUCLEOTIDE SEQUENCE [LARGE SCALE GENOMIC DNA]</scope>
    <source>
        <strain evidence="1 2">NF3</strain>
    </source>
</reference>
<evidence type="ECO:0000313" key="1">
    <source>
        <dbReference type="EMBL" id="OPC76668.1"/>
    </source>
</evidence>
<protein>
    <submittedName>
        <fullName evidence="1">Uncharacterized protein</fullName>
    </submittedName>
</protein>
<dbReference type="Proteomes" id="UP000190037">
    <property type="component" value="Unassembled WGS sequence"/>
</dbReference>
<name>A0A1T3NIP9_9ACTN</name>
<dbReference type="RefSeq" id="WP_078982513.1">
    <property type="nucleotide sequence ID" value="NZ_MWQN01000005.1"/>
</dbReference>
<sequence length="90" mass="9691">MNDRPVAHDIDEVLRTLDDIPRDPVGAALTLHPVLGPVLARGCAVKSIVERCRALRPDDVAAVQMYLFQVRAGSRLRAISIVPDGPPDAA</sequence>
<dbReference type="EMBL" id="MWQN01000005">
    <property type="protein sequence ID" value="OPC76668.1"/>
    <property type="molecule type" value="Genomic_DNA"/>
</dbReference>